<dbReference type="RefSeq" id="WP_183361098.1">
    <property type="nucleotide sequence ID" value="NZ_BLXZ01000004.1"/>
</dbReference>
<evidence type="ECO:0000313" key="2">
    <source>
        <dbReference type="EMBL" id="GFO68544.1"/>
    </source>
</evidence>
<dbReference type="EMBL" id="BLXZ01000004">
    <property type="protein sequence ID" value="GFO68544.1"/>
    <property type="molecule type" value="Genomic_DNA"/>
</dbReference>
<dbReference type="AlphaFoldDB" id="A0A6V8N9I3"/>
<gene>
    <name evidence="2" type="ORF">GMLC_21230</name>
</gene>
<comment type="caution">
    <text evidence="2">The sequence shown here is derived from an EMBL/GenBank/DDBJ whole genome shotgun (WGS) entry which is preliminary data.</text>
</comment>
<proteinExistence type="predicted"/>
<dbReference type="Proteomes" id="UP000587586">
    <property type="component" value="Unassembled WGS sequence"/>
</dbReference>
<dbReference type="Gene3D" id="1.20.5.1070">
    <property type="entry name" value="Head and neck region of the ectodomain of NDV fusion glycoprotein"/>
    <property type="match status" value="1"/>
</dbReference>
<dbReference type="SUPFAM" id="SSF57997">
    <property type="entry name" value="Tropomyosin"/>
    <property type="match status" value="1"/>
</dbReference>
<evidence type="ECO:0000256" key="1">
    <source>
        <dbReference type="SAM" id="Coils"/>
    </source>
</evidence>
<protein>
    <submittedName>
        <fullName evidence="2">Uncharacterized protein</fullName>
    </submittedName>
</protein>
<evidence type="ECO:0000313" key="3">
    <source>
        <dbReference type="Proteomes" id="UP000587586"/>
    </source>
</evidence>
<feature type="coiled-coil region" evidence="1">
    <location>
        <begin position="63"/>
        <end position="104"/>
    </location>
</feature>
<organism evidence="2 3">
    <name type="scientific">Geomonas limicola</name>
    <dbReference type="NCBI Taxonomy" id="2740186"/>
    <lineage>
        <taxon>Bacteria</taxon>
        <taxon>Pseudomonadati</taxon>
        <taxon>Thermodesulfobacteriota</taxon>
        <taxon>Desulfuromonadia</taxon>
        <taxon>Geobacterales</taxon>
        <taxon>Geobacteraceae</taxon>
        <taxon>Geomonas</taxon>
    </lineage>
</organism>
<reference evidence="3" key="1">
    <citation type="submission" date="2020-06" db="EMBL/GenBank/DDBJ databases">
        <title>Draft genomic sequecing of Geomonas sp. Red745.</title>
        <authorList>
            <person name="Itoh H."/>
            <person name="Xu Z.X."/>
            <person name="Ushijima N."/>
            <person name="Masuda Y."/>
            <person name="Shiratori Y."/>
            <person name="Senoo K."/>
        </authorList>
    </citation>
    <scope>NUCLEOTIDE SEQUENCE [LARGE SCALE GENOMIC DNA]</scope>
    <source>
        <strain evidence="3">Red745</strain>
    </source>
</reference>
<accession>A0A6V8N9I3</accession>
<name>A0A6V8N9I3_9BACT</name>
<keyword evidence="3" id="KW-1185">Reference proteome</keyword>
<sequence length="107" mass="12111">MEQVLADAFLNFYQKVLKPEFDALKGNQAVHDERLAEVVGHLDSIYKRLGILEDGYAEIGDRLKLIEDALEAEGSENAGLEQQVKDLKKQLKSFQDRLNVVERQPLG</sequence>
<keyword evidence="1" id="KW-0175">Coiled coil</keyword>